<feature type="domain" description="DUF3298" evidence="1">
    <location>
        <begin position="150"/>
        <end position="217"/>
    </location>
</feature>
<gene>
    <name evidence="3" type="ORF">SAMN05192585_11522</name>
</gene>
<reference evidence="3 4" key="1">
    <citation type="submission" date="2016-10" db="EMBL/GenBank/DDBJ databases">
        <authorList>
            <person name="de Groot N.N."/>
        </authorList>
    </citation>
    <scope>NUCLEOTIDE SEQUENCE [LARGE SCALE GENOMIC DNA]</scope>
    <source>
        <strain evidence="3 4">CGMCC 1.5012</strain>
    </source>
</reference>
<organism evidence="3 4">
    <name type="scientific">Acetanaerobacterium elongatum</name>
    <dbReference type="NCBI Taxonomy" id="258515"/>
    <lineage>
        <taxon>Bacteria</taxon>
        <taxon>Bacillati</taxon>
        <taxon>Bacillota</taxon>
        <taxon>Clostridia</taxon>
        <taxon>Eubacteriales</taxon>
        <taxon>Oscillospiraceae</taxon>
        <taxon>Acetanaerobacterium</taxon>
    </lineage>
</organism>
<evidence type="ECO:0000313" key="4">
    <source>
        <dbReference type="Proteomes" id="UP000199182"/>
    </source>
</evidence>
<evidence type="ECO:0008006" key="5">
    <source>
        <dbReference type="Google" id="ProtNLM"/>
    </source>
</evidence>
<dbReference type="STRING" id="258515.SAMN05192585_11522"/>
<proteinExistence type="predicted"/>
<protein>
    <recommendedName>
        <fullName evidence="5">DUF3298 domain-containing protein</fullName>
    </recommendedName>
</protein>
<dbReference type="Pfam" id="PF13739">
    <property type="entry name" value="PdaC"/>
    <property type="match status" value="1"/>
</dbReference>
<dbReference type="Gene3D" id="3.30.565.40">
    <property type="entry name" value="Fervidobacterium nodosum Rt17-B1 like"/>
    <property type="match status" value="1"/>
</dbReference>
<evidence type="ECO:0000259" key="1">
    <source>
        <dbReference type="Pfam" id="PF11738"/>
    </source>
</evidence>
<feature type="domain" description="Deacetylase PdaC" evidence="2">
    <location>
        <begin position="22"/>
        <end position="119"/>
    </location>
</feature>
<evidence type="ECO:0000259" key="2">
    <source>
        <dbReference type="Pfam" id="PF13739"/>
    </source>
</evidence>
<dbReference type="InterPro" id="IPR037126">
    <property type="entry name" value="PdaC/RsiV-like_sf"/>
</dbReference>
<dbReference type="AlphaFoldDB" id="A0A1H0A3W0"/>
<keyword evidence="4" id="KW-1185">Reference proteome</keyword>
<dbReference type="InterPro" id="IPR025303">
    <property type="entry name" value="PdaC"/>
</dbReference>
<dbReference type="RefSeq" id="WP_162840355.1">
    <property type="nucleotide sequence ID" value="NZ_FNID01000015.1"/>
</dbReference>
<evidence type="ECO:0000313" key="3">
    <source>
        <dbReference type="EMBL" id="SDN28200.1"/>
    </source>
</evidence>
<dbReference type="Gene3D" id="3.90.640.20">
    <property type="entry name" value="Heat-shock cognate protein, ATPase"/>
    <property type="match status" value="1"/>
</dbReference>
<dbReference type="EMBL" id="FNID01000015">
    <property type="protein sequence ID" value="SDN28200.1"/>
    <property type="molecule type" value="Genomic_DNA"/>
</dbReference>
<dbReference type="Pfam" id="PF11738">
    <property type="entry name" value="DUF3298"/>
    <property type="match status" value="1"/>
</dbReference>
<dbReference type="InterPro" id="IPR021729">
    <property type="entry name" value="DUF3298"/>
</dbReference>
<sequence>MKKQNVTVDKIILEGELTYKDVKVLHYKIEYPKFTGIFFQRMLGELNLLYKARAITFQQTCVQQLLCEASKQYDEAVSNGYPFHMFEAYIVFEVTYNCDCTISLYFDKYEYKGGAHGATVRSSDTWSLSKECCLLLCDMFPSSVSYKAYAMQAINNQIAEQIEQGTGFYFDDYQRLVARYFNQRSFYLTMEGVAVYYQQYEIAPYASGIPVFILPYELGCVLRPQCR</sequence>
<name>A0A1H0A3W0_9FIRM</name>
<accession>A0A1H0A3W0</accession>
<dbReference type="Proteomes" id="UP000199182">
    <property type="component" value="Unassembled WGS sequence"/>
</dbReference>